<dbReference type="GO" id="GO:0009055">
    <property type="term" value="F:electron transfer activity"/>
    <property type="evidence" value="ECO:0007669"/>
    <property type="project" value="InterPro"/>
</dbReference>
<dbReference type="PATRIC" id="fig|1280950.3.peg.1592"/>
<proteinExistence type="predicted"/>
<dbReference type="EMBL" id="ARYK01000003">
    <property type="protein sequence ID" value="KCZ92870.1"/>
    <property type="molecule type" value="Genomic_DNA"/>
</dbReference>
<sequence length="61" mass="6930">MPDFRYSPALQKLDLVWTAETLDTWLENPSAVAKGTSMGFRVRKPEDRAAIISFLETVTEE</sequence>
<accession>A0A059FQB8</accession>
<gene>
    <name evidence="1" type="ORF">HJO_07942</name>
</gene>
<dbReference type="eggNOG" id="COG3474">
    <property type="taxonomic scope" value="Bacteria"/>
</dbReference>
<keyword evidence="2" id="KW-1185">Reference proteome</keyword>
<dbReference type="InterPro" id="IPR036909">
    <property type="entry name" value="Cyt_c-like_dom_sf"/>
</dbReference>
<comment type="caution">
    <text evidence="1">The sequence shown here is derived from an EMBL/GenBank/DDBJ whole genome shotgun (WGS) entry which is preliminary data.</text>
</comment>
<reference evidence="1 2" key="1">
    <citation type="journal article" date="2014" name="Antonie Van Leeuwenhoek">
        <title>Hyphomonas beringensis sp. nov. and Hyphomonas chukchiensis sp. nov., isolated from surface seawater of the Bering Sea and Chukchi Sea.</title>
        <authorList>
            <person name="Li C."/>
            <person name="Lai Q."/>
            <person name="Li G."/>
            <person name="Dong C."/>
            <person name="Wang J."/>
            <person name="Liao Y."/>
            <person name="Shao Z."/>
        </authorList>
    </citation>
    <scope>NUCLEOTIDE SEQUENCE [LARGE SCALE GENOMIC DNA]</scope>
    <source>
        <strain evidence="1 2">MHS-2</strain>
    </source>
</reference>
<protein>
    <submittedName>
        <fullName evidence="1">Cytochrome c class I</fullName>
    </submittedName>
</protein>
<dbReference type="AlphaFoldDB" id="A0A059FQB8"/>
<name>A0A059FQB8_9PROT</name>
<dbReference type="GO" id="GO:0020037">
    <property type="term" value="F:heme binding"/>
    <property type="evidence" value="ECO:0007669"/>
    <property type="project" value="InterPro"/>
</dbReference>
<dbReference type="Gene3D" id="1.10.760.10">
    <property type="entry name" value="Cytochrome c-like domain"/>
    <property type="match status" value="1"/>
</dbReference>
<organism evidence="1 2">
    <name type="scientific">Hyphomonas johnsonii MHS-2</name>
    <dbReference type="NCBI Taxonomy" id="1280950"/>
    <lineage>
        <taxon>Bacteria</taxon>
        <taxon>Pseudomonadati</taxon>
        <taxon>Pseudomonadota</taxon>
        <taxon>Alphaproteobacteria</taxon>
        <taxon>Hyphomonadales</taxon>
        <taxon>Hyphomonadaceae</taxon>
        <taxon>Hyphomonas</taxon>
    </lineage>
</organism>
<dbReference type="SUPFAM" id="SSF46626">
    <property type="entry name" value="Cytochrome c"/>
    <property type="match status" value="1"/>
</dbReference>
<dbReference type="Proteomes" id="UP000025171">
    <property type="component" value="Unassembled WGS sequence"/>
</dbReference>
<dbReference type="STRING" id="1280950.HJO_07942"/>
<evidence type="ECO:0000313" key="1">
    <source>
        <dbReference type="EMBL" id="KCZ92870.1"/>
    </source>
</evidence>
<evidence type="ECO:0000313" key="2">
    <source>
        <dbReference type="Proteomes" id="UP000025171"/>
    </source>
</evidence>